<comment type="caution">
    <text evidence="1">The sequence shown here is derived from an EMBL/GenBank/DDBJ whole genome shotgun (WGS) entry which is preliminary data.</text>
</comment>
<keyword evidence="2" id="KW-1185">Reference proteome</keyword>
<protein>
    <submittedName>
        <fullName evidence="1">Uncharacterized protein</fullName>
    </submittedName>
</protein>
<gene>
    <name evidence="1" type="ORF">DCAF_LOCUS12888</name>
</gene>
<dbReference type="Proteomes" id="UP001314170">
    <property type="component" value="Unassembled WGS sequence"/>
</dbReference>
<name>A0AAV1RMF9_9ROSI</name>
<accession>A0AAV1RMF9</accession>
<proteinExistence type="predicted"/>
<organism evidence="1 2">
    <name type="scientific">Dovyalis caffra</name>
    <dbReference type="NCBI Taxonomy" id="77055"/>
    <lineage>
        <taxon>Eukaryota</taxon>
        <taxon>Viridiplantae</taxon>
        <taxon>Streptophyta</taxon>
        <taxon>Embryophyta</taxon>
        <taxon>Tracheophyta</taxon>
        <taxon>Spermatophyta</taxon>
        <taxon>Magnoliopsida</taxon>
        <taxon>eudicotyledons</taxon>
        <taxon>Gunneridae</taxon>
        <taxon>Pentapetalae</taxon>
        <taxon>rosids</taxon>
        <taxon>fabids</taxon>
        <taxon>Malpighiales</taxon>
        <taxon>Salicaceae</taxon>
        <taxon>Flacourtieae</taxon>
        <taxon>Dovyalis</taxon>
    </lineage>
</organism>
<reference evidence="1 2" key="1">
    <citation type="submission" date="2024-01" db="EMBL/GenBank/DDBJ databases">
        <authorList>
            <person name="Waweru B."/>
        </authorList>
    </citation>
    <scope>NUCLEOTIDE SEQUENCE [LARGE SCALE GENOMIC DNA]</scope>
</reference>
<evidence type="ECO:0000313" key="2">
    <source>
        <dbReference type="Proteomes" id="UP001314170"/>
    </source>
</evidence>
<sequence length="127" mass="14289">MQSLINLSSLYISHSKIHISADICSRSGRQFELLIAEVVKFCLASNMKTSFQKQVIGIPIRSAAHSVQKMPRLLVEHEKQHYIPTPANKSLTCKQNKTDSMMKRMEKIGKKAQFAHGIGEHGELLKS</sequence>
<dbReference type="EMBL" id="CAWUPB010001108">
    <property type="protein sequence ID" value="CAK7337849.1"/>
    <property type="molecule type" value="Genomic_DNA"/>
</dbReference>
<evidence type="ECO:0000313" key="1">
    <source>
        <dbReference type="EMBL" id="CAK7337849.1"/>
    </source>
</evidence>
<dbReference type="AlphaFoldDB" id="A0AAV1RMF9"/>